<dbReference type="EMBL" id="JAUTXY010000022">
    <property type="protein sequence ID" value="MEE2061812.1"/>
    <property type="molecule type" value="Genomic_DNA"/>
</dbReference>
<dbReference type="RefSeq" id="WP_330136951.1">
    <property type="nucleotide sequence ID" value="NZ_JAUTXY010000022.1"/>
</dbReference>
<accession>A0ABU7LLN0</accession>
<organism evidence="2 3">
    <name type="scientific">Rhodococcus artemisiae</name>
    <dbReference type="NCBI Taxonomy" id="714159"/>
    <lineage>
        <taxon>Bacteria</taxon>
        <taxon>Bacillati</taxon>
        <taxon>Actinomycetota</taxon>
        <taxon>Actinomycetes</taxon>
        <taxon>Mycobacteriales</taxon>
        <taxon>Nocardiaceae</taxon>
        <taxon>Rhodococcus</taxon>
    </lineage>
</organism>
<comment type="caution">
    <text evidence="2">The sequence shown here is derived from an EMBL/GenBank/DDBJ whole genome shotgun (WGS) entry which is preliminary data.</text>
</comment>
<name>A0ABU7LLN0_9NOCA</name>
<reference evidence="2 3" key="1">
    <citation type="submission" date="2023-07" db="EMBL/GenBank/DDBJ databases">
        <authorList>
            <person name="Girao M."/>
            <person name="Carvalho M.F."/>
        </authorList>
    </citation>
    <scope>NUCLEOTIDE SEQUENCE [LARGE SCALE GENOMIC DNA]</scope>
    <source>
        <strain evidence="2 3">YIM65754</strain>
    </source>
</reference>
<feature type="region of interest" description="Disordered" evidence="1">
    <location>
        <begin position="33"/>
        <end position="56"/>
    </location>
</feature>
<evidence type="ECO:0000313" key="2">
    <source>
        <dbReference type="EMBL" id="MEE2061812.1"/>
    </source>
</evidence>
<dbReference type="Proteomes" id="UP001336020">
    <property type="component" value="Unassembled WGS sequence"/>
</dbReference>
<protein>
    <recommendedName>
        <fullName evidence="4">Mce-associated membrane protein</fullName>
    </recommendedName>
</protein>
<evidence type="ECO:0000256" key="1">
    <source>
        <dbReference type="SAM" id="MobiDB-lite"/>
    </source>
</evidence>
<evidence type="ECO:0000313" key="3">
    <source>
        <dbReference type="Proteomes" id="UP001336020"/>
    </source>
</evidence>
<keyword evidence="3" id="KW-1185">Reference proteome</keyword>
<gene>
    <name evidence="2" type="ORF">Q7514_30235</name>
</gene>
<evidence type="ECO:0008006" key="4">
    <source>
        <dbReference type="Google" id="ProtNLM"/>
    </source>
</evidence>
<proteinExistence type="predicted"/>
<sequence>MRTTYKTLLLTTAMLGLIGAVIAVVILTRTSSPTPQTGTDSHIGEGDPLSPVGSAPETVATNAMSIVFSWKPATDKSGWDALHRAGDLLTGELAAAAATPPATSPRPVSEWDSWARSGDVVSASTTVSAGRNTTISGSASSVPVDISQTVLHPDGDMTPYTKMTATVELVNVDGTWLVETYRIDTTQ</sequence>